<dbReference type="AlphaFoldDB" id="A0A1E5CV82"/>
<dbReference type="Pfam" id="PF00583">
    <property type="entry name" value="Acetyltransf_1"/>
    <property type="match status" value="1"/>
</dbReference>
<evidence type="ECO:0000313" key="3">
    <source>
        <dbReference type="Proteomes" id="UP000094165"/>
    </source>
</evidence>
<dbReference type="EMBL" id="AJYW02000214">
    <property type="protein sequence ID" value="OEE73824.1"/>
    <property type="molecule type" value="Genomic_DNA"/>
</dbReference>
<dbReference type="InterPro" id="IPR016181">
    <property type="entry name" value="Acyl_CoA_acyltransferase"/>
</dbReference>
<protein>
    <submittedName>
        <fullName evidence="2">Histone acetyltransferase</fullName>
    </submittedName>
</protein>
<comment type="caution">
    <text evidence="2">The sequence shown here is derived from an EMBL/GenBank/DDBJ whole genome shotgun (WGS) entry which is preliminary data.</text>
</comment>
<reference evidence="2 3" key="1">
    <citation type="journal article" date="2012" name="Science">
        <title>Ecological populations of bacteria act as socially cohesive units of antibiotic production and resistance.</title>
        <authorList>
            <person name="Cordero O.X."/>
            <person name="Wildschutte H."/>
            <person name="Kirkup B."/>
            <person name="Proehl S."/>
            <person name="Ngo L."/>
            <person name="Hussain F."/>
            <person name="Le Roux F."/>
            <person name="Mincer T."/>
            <person name="Polz M.F."/>
        </authorList>
    </citation>
    <scope>NUCLEOTIDE SEQUENCE [LARGE SCALE GENOMIC DNA]</scope>
    <source>
        <strain evidence="2 3">FF-238</strain>
    </source>
</reference>
<dbReference type="PROSITE" id="PS51186">
    <property type="entry name" value="GNAT"/>
    <property type="match status" value="1"/>
</dbReference>
<accession>A0A1E5CV82</accession>
<dbReference type="GO" id="GO:0016747">
    <property type="term" value="F:acyltransferase activity, transferring groups other than amino-acyl groups"/>
    <property type="evidence" value="ECO:0007669"/>
    <property type="project" value="InterPro"/>
</dbReference>
<feature type="domain" description="N-acetyltransferase" evidence="1">
    <location>
        <begin position="6"/>
        <end position="150"/>
    </location>
</feature>
<proteinExistence type="predicted"/>
<dbReference type="Proteomes" id="UP000094165">
    <property type="component" value="Unassembled WGS sequence"/>
</dbReference>
<dbReference type="CDD" id="cd04301">
    <property type="entry name" value="NAT_SF"/>
    <property type="match status" value="1"/>
</dbReference>
<evidence type="ECO:0000259" key="1">
    <source>
        <dbReference type="PROSITE" id="PS51186"/>
    </source>
</evidence>
<dbReference type="Gene3D" id="3.40.630.30">
    <property type="match status" value="1"/>
</dbReference>
<organism evidence="2 3">
    <name type="scientific">Vibrio genomosp. F6 str. FF-238</name>
    <dbReference type="NCBI Taxonomy" id="1191298"/>
    <lineage>
        <taxon>Bacteria</taxon>
        <taxon>Pseudomonadati</taxon>
        <taxon>Pseudomonadota</taxon>
        <taxon>Gammaproteobacteria</taxon>
        <taxon>Vibrionales</taxon>
        <taxon>Vibrionaceae</taxon>
        <taxon>Vibrio</taxon>
    </lineage>
</organism>
<sequence length="151" mass="17799">MRHMVIKLESVLESEFESLFSVVKMGLYSHVESVFGWCDDYQKNRLINDYEPNWFYWVYSGQTRVGMLCFKQYSNSYHVHLLVVFPEFQNQSLGQAIMAYVHEKAKNEYRDSITLSSFVRNIKAISFYERLGYKVIDSDENFLSLSLNLAS</sequence>
<dbReference type="InterPro" id="IPR000182">
    <property type="entry name" value="GNAT_dom"/>
</dbReference>
<name>A0A1E5CV82_9VIBR</name>
<keyword evidence="3" id="KW-1185">Reference proteome</keyword>
<gene>
    <name evidence="2" type="ORF">A130_18480</name>
</gene>
<dbReference type="RefSeq" id="WP_029203407.1">
    <property type="nucleotide sequence ID" value="NZ_AJYW02000214.1"/>
</dbReference>
<evidence type="ECO:0000313" key="2">
    <source>
        <dbReference type="EMBL" id="OEE73824.1"/>
    </source>
</evidence>
<keyword evidence="2" id="KW-0808">Transferase</keyword>
<dbReference type="SUPFAM" id="SSF55729">
    <property type="entry name" value="Acyl-CoA N-acyltransferases (Nat)"/>
    <property type="match status" value="1"/>
</dbReference>